<proteinExistence type="predicted"/>
<gene>
    <name evidence="2" type="ORF">S12H4_63415</name>
</gene>
<comment type="caution">
    <text evidence="2">The sequence shown here is derived from an EMBL/GenBank/DDBJ whole genome shotgun (WGS) entry which is preliminary data.</text>
</comment>
<sequence length="42" mass="4757">NHVQANEKIGLDFATALTSLLRHDPDIIMIREVRDNQTARIA</sequence>
<feature type="non-terminal residue" evidence="2">
    <location>
        <position position="42"/>
    </location>
</feature>
<reference evidence="2" key="1">
    <citation type="journal article" date="2014" name="Front. Microbiol.">
        <title>High frequency of phylogenetically diverse reductive dehalogenase-homologous genes in deep subseafloor sedimentary metagenomes.</title>
        <authorList>
            <person name="Kawai M."/>
            <person name="Futagami T."/>
            <person name="Toyoda A."/>
            <person name="Takaki Y."/>
            <person name="Nishi S."/>
            <person name="Hori S."/>
            <person name="Arai W."/>
            <person name="Tsubouchi T."/>
            <person name="Morono Y."/>
            <person name="Uchiyama I."/>
            <person name="Ito T."/>
            <person name="Fujiyama A."/>
            <person name="Inagaki F."/>
            <person name="Takami H."/>
        </authorList>
    </citation>
    <scope>NUCLEOTIDE SEQUENCE</scope>
    <source>
        <strain evidence="2">Expedition CK06-06</strain>
    </source>
</reference>
<dbReference type="InterPro" id="IPR001482">
    <property type="entry name" value="T2SS/T4SS_dom"/>
</dbReference>
<dbReference type="EMBL" id="BARW01043137">
    <property type="protein sequence ID" value="GAJ18006.1"/>
    <property type="molecule type" value="Genomic_DNA"/>
</dbReference>
<organism evidence="2">
    <name type="scientific">marine sediment metagenome</name>
    <dbReference type="NCBI Taxonomy" id="412755"/>
    <lineage>
        <taxon>unclassified sequences</taxon>
        <taxon>metagenomes</taxon>
        <taxon>ecological metagenomes</taxon>
    </lineage>
</organism>
<dbReference type="AlphaFoldDB" id="X1VNT1"/>
<protein>
    <recommendedName>
        <fullName evidence="1">Bacterial type II secretion system protein E domain-containing protein</fullName>
    </recommendedName>
</protein>
<dbReference type="Pfam" id="PF00437">
    <property type="entry name" value="T2SSE"/>
    <property type="match status" value="1"/>
</dbReference>
<evidence type="ECO:0000313" key="2">
    <source>
        <dbReference type="EMBL" id="GAJ18006.1"/>
    </source>
</evidence>
<evidence type="ECO:0000259" key="1">
    <source>
        <dbReference type="Pfam" id="PF00437"/>
    </source>
</evidence>
<feature type="non-terminal residue" evidence="2">
    <location>
        <position position="1"/>
    </location>
</feature>
<dbReference type="Gene3D" id="3.40.50.300">
    <property type="entry name" value="P-loop containing nucleotide triphosphate hydrolases"/>
    <property type="match status" value="1"/>
</dbReference>
<name>X1VNT1_9ZZZZ</name>
<accession>X1VNT1</accession>
<feature type="domain" description="Bacterial type II secretion system protein E" evidence="1">
    <location>
        <begin position="2"/>
        <end position="42"/>
    </location>
</feature>
<dbReference type="InterPro" id="IPR027417">
    <property type="entry name" value="P-loop_NTPase"/>
</dbReference>